<comment type="caution">
    <text evidence="2">The sequence shown here is derived from an EMBL/GenBank/DDBJ whole genome shotgun (WGS) entry which is preliminary data.</text>
</comment>
<proteinExistence type="predicted"/>
<feature type="signal peptide" evidence="1">
    <location>
        <begin position="1"/>
        <end position="17"/>
    </location>
</feature>
<keyword evidence="1" id="KW-0732">Signal</keyword>
<accession>A0AAN7ZZA3</accession>
<organism evidence="2 3">
    <name type="scientific">Elasticomyces elasticus</name>
    <dbReference type="NCBI Taxonomy" id="574655"/>
    <lineage>
        <taxon>Eukaryota</taxon>
        <taxon>Fungi</taxon>
        <taxon>Dikarya</taxon>
        <taxon>Ascomycota</taxon>
        <taxon>Pezizomycotina</taxon>
        <taxon>Dothideomycetes</taxon>
        <taxon>Dothideomycetidae</taxon>
        <taxon>Mycosphaerellales</taxon>
        <taxon>Teratosphaeriaceae</taxon>
        <taxon>Elasticomyces</taxon>
    </lineage>
</organism>
<name>A0AAN7ZZA3_9PEZI</name>
<feature type="chain" id="PRO_5042849766" evidence="1">
    <location>
        <begin position="18"/>
        <end position="194"/>
    </location>
</feature>
<evidence type="ECO:0000313" key="3">
    <source>
        <dbReference type="Proteomes" id="UP001310594"/>
    </source>
</evidence>
<gene>
    <name evidence="2" type="ORF">LTR97_010055</name>
</gene>
<dbReference type="Proteomes" id="UP001310594">
    <property type="component" value="Unassembled WGS sequence"/>
</dbReference>
<protein>
    <submittedName>
        <fullName evidence="2">Uncharacterized protein</fullName>
    </submittedName>
</protein>
<evidence type="ECO:0000313" key="2">
    <source>
        <dbReference type="EMBL" id="KAK5693486.1"/>
    </source>
</evidence>
<evidence type="ECO:0000256" key="1">
    <source>
        <dbReference type="SAM" id="SignalP"/>
    </source>
</evidence>
<dbReference type="AlphaFoldDB" id="A0AAN7ZZA3"/>
<reference evidence="2" key="1">
    <citation type="submission" date="2023-08" db="EMBL/GenBank/DDBJ databases">
        <title>Black Yeasts Isolated from many extreme environments.</title>
        <authorList>
            <person name="Coleine C."/>
            <person name="Stajich J.E."/>
            <person name="Selbmann L."/>
        </authorList>
    </citation>
    <scope>NUCLEOTIDE SEQUENCE</scope>
    <source>
        <strain evidence="2">CCFEE 5810</strain>
    </source>
</reference>
<dbReference type="EMBL" id="JAVRQU010000017">
    <property type="protein sequence ID" value="KAK5693486.1"/>
    <property type="molecule type" value="Genomic_DNA"/>
</dbReference>
<sequence length="194" mass="20691">MKLSLLSLISLVAGTTALPTNKTDFSVAAFGIYNSTNVHDNIHTNLMKVNTTNRDQIAGIPSCFDCQTGNAITSGMAAQAILWFCDRVAGMSFGNSGSQARGAYVDLDYINSPVSTYPNGKVHLSVFASGEGNCNPMVTIVNSDTCVANLWMTISQCETDGSDRKTGGYNNWNCLQYVIATNPDGCPAGFSQFD</sequence>